<sequence>MDVSILIIGDERFQNAVLALIDCLNSLLVQTASYPSEAIQQLQTQPTEFILCQADCRGALELCYQIKTQSQSSWTYCLLLDDSTDTLASTLMERKVAALEAGADAYLWFPYTQMREDSPLLAQYQALLLAEIQVGLRWVKTCQELLQTNDLLSAIALSDPLTELNNRRALEWELPRQIENARNRGTPLCLLILDVDYFKAINDTYGHLIGDRVLQMLSARLQHNLRFYDTPFRYGGEEFVILLSNTEPAVAIQIAERLRVLIATQPFRINETLDLKIAISAGVAYLRSDDDEQGISLLDRADQNLLQAKTNGRNQVVSCRLPDDSPESHSIS</sequence>
<dbReference type="SMART" id="SM00267">
    <property type="entry name" value="GGDEF"/>
    <property type="match status" value="1"/>
</dbReference>
<protein>
    <recommendedName>
        <fullName evidence="1">GGDEF domain-containing protein</fullName>
    </recommendedName>
</protein>
<evidence type="ECO:0000313" key="2">
    <source>
        <dbReference type="EMBL" id="OEJ73253.1"/>
    </source>
</evidence>
<dbReference type="GO" id="GO:0052621">
    <property type="term" value="F:diguanylate cyclase activity"/>
    <property type="evidence" value="ECO:0007669"/>
    <property type="project" value="TreeGrafter"/>
</dbReference>
<dbReference type="InterPro" id="IPR043128">
    <property type="entry name" value="Rev_trsase/Diguanyl_cyclase"/>
</dbReference>
<reference evidence="2" key="1">
    <citation type="submission" date="2016-09" db="EMBL/GenBank/DDBJ databases">
        <title>Draft genome of thermotolerant cyanobacterium Desertifilum sp. strain IPPAS B-1220.</title>
        <authorList>
            <person name="Sinetova M.A."/>
            <person name="Bolakhan K."/>
            <person name="Zayadan B.K."/>
            <person name="Mironov K.S."/>
            <person name="Ustinova V."/>
            <person name="Kupriyanova E.V."/>
            <person name="Sidorov R.A."/>
            <person name="Skrypnik A.N."/>
            <person name="Gogoleva N.E."/>
            <person name="Gogolev Y.V."/>
            <person name="Los D.A."/>
        </authorList>
    </citation>
    <scope>NUCLEOTIDE SEQUENCE [LARGE SCALE GENOMIC DNA]</scope>
    <source>
        <strain evidence="2">IPPAS B-1220</strain>
    </source>
</reference>
<dbReference type="PANTHER" id="PTHR45138">
    <property type="entry name" value="REGULATORY COMPONENTS OF SENSORY TRANSDUCTION SYSTEM"/>
    <property type="match status" value="1"/>
</dbReference>
<dbReference type="InterPro" id="IPR029787">
    <property type="entry name" value="Nucleotide_cyclase"/>
</dbReference>
<dbReference type="PROSITE" id="PS50887">
    <property type="entry name" value="GGDEF"/>
    <property type="match status" value="1"/>
</dbReference>
<proteinExistence type="predicted"/>
<dbReference type="FunFam" id="3.30.70.270:FF:000001">
    <property type="entry name" value="Diguanylate cyclase domain protein"/>
    <property type="match status" value="1"/>
</dbReference>
<dbReference type="STRING" id="1781255.BH720_20785"/>
<feature type="domain" description="GGDEF" evidence="1">
    <location>
        <begin position="186"/>
        <end position="321"/>
    </location>
</feature>
<evidence type="ECO:0000259" key="1">
    <source>
        <dbReference type="PROSITE" id="PS50887"/>
    </source>
</evidence>
<organism evidence="2">
    <name type="scientific">Desertifilum tharense IPPAS B-1220</name>
    <dbReference type="NCBI Taxonomy" id="1781255"/>
    <lineage>
        <taxon>Bacteria</taxon>
        <taxon>Bacillati</taxon>
        <taxon>Cyanobacteriota</taxon>
        <taxon>Cyanophyceae</taxon>
        <taxon>Desertifilales</taxon>
        <taxon>Desertifilaceae</taxon>
        <taxon>Desertifilum</taxon>
    </lineage>
</organism>
<dbReference type="Gene3D" id="3.30.70.270">
    <property type="match status" value="1"/>
</dbReference>
<gene>
    <name evidence="2" type="ORF">BH720_20785</name>
</gene>
<dbReference type="SUPFAM" id="SSF55073">
    <property type="entry name" value="Nucleotide cyclase"/>
    <property type="match status" value="1"/>
</dbReference>
<accession>A0A1E5QFZ0</accession>
<dbReference type="InterPro" id="IPR000160">
    <property type="entry name" value="GGDEF_dom"/>
</dbReference>
<dbReference type="Pfam" id="PF00990">
    <property type="entry name" value="GGDEF"/>
    <property type="match status" value="1"/>
</dbReference>
<dbReference type="PANTHER" id="PTHR45138:SF9">
    <property type="entry name" value="DIGUANYLATE CYCLASE DGCM-RELATED"/>
    <property type="match status" value="1"/>
</dbReference>
<dbReference type="OrthoDB" id="453368at2"/>
<dbReference type="CDD" id="cd01949">
    <property type="entry name" value="GGDEF"/>
    <property type="match status" value="1"/>
</dbReference>
<name>A0A1E5QFZ0_9CYAN</name>
<dbReference type="AlphaFoldDB" id="A0A1E5QFZ0"/>
<dbReference type="NCBIfam" id="TIGR00254">
    <property type="entry name" value="GGDEF"/>
    <property type="match status" value="1"/>
</dbReference>
<dbReference type="EMBL" id="MJGC01000096">
    <property type="protein sequence ID" value="OEJ73253.1"/>
    <property type="molecule type" value="Genomic_DNA"/>
</dbReference>
<comment type="caution">
    <text evidence="2">The sequence shown here is derived from an EMBL/GenBank/DDBJ whole genome shotgun (WGS) entry which is preliminary data.</text>
</comment>
<dbReference type="InterPro" id="IPR050469">
    <property type="entry name" value="Diguanylate_Cyclase"/>
</dbReference>